<dbReference type="OrthoDB" id="9791837at2"/>
<keyword evidence="3" id="KW-1185">Reference proteome</keyword>
<evidence type="ECO:0000313" key="3">
    <source>
        <dbReference type="Proteomes" id="UP000187526"/>
    </source>
</evidence>
<evidence type="ECO:0000259" key="1">
    <source>
        <dbReference type="Pfam" id="PF13649"/>
    </source>
</evidence>
<comment type="caution">
    <text evidence="2">The sequence shown here is derived from an EMBL/GenBank/DDBJ whole genome shotgun (WGS) entry which is preliminary data.</text>
</comment>
<gene>
    <name evidence="2" type="ORF">BJN45_08065</name>
</gene>
<evidence type="ECO:0000313" key="2">
    <source>
        <dbReference type="EMBL" id="OMG55094.1"/>
    </source>
</evidence>
<dbReference type="Proteomes" id="UP000187526">
    <property type="component" value="Unassembled WGS sequence"/>
</dbReference>
<dbReference type="EMBL" id="MTHD01000002">
    <property type="protein sequence ID" value="OMG55094.1"/>
    <property type="molecule type" value="Genomic_DNA"/>
</dbReference>
<dbReference type="InterPro" id="IPR029063">
    <property type="entry name" value="SAM-dependent_MTases_sf"/>
</dbReference>
<name>A0A1R1I8U4_9RHOO</name>
<dbReference type="SUPFAM" id="SSF53335">
    <property type="entry name" value="S-adenosyl-L-methionine-dependent methyltransferases"/>
    <property type="match status" value="1"/>
</dbReference>
<dbReference type="Pfam" id="PF13649">
    <property type="entry name" value="Methyltransf_25"/>
    <property type="match status" value="1"/>
</dbReference>
<dbReference type="AlphaFoldDB" id="A0A1R1I8U4"/>
<reference evidence="2 3" key="1">
    <citation type="submission" date="2016-10" db="EMBL/GenBank/DDBJ databases">
        <title>Alkaliphiles isolated from bioreactors.</title>
        <authorList>
            <person name="Salah Z."/>
            <person name="Rout S.P."/>
            <person name="Humphreys P.N."/>
        </authorList>
    </citation>
    <scope>NUCLEOTIDE SEQUENCE [LARGE SCALE GENOMIC DNA]</scope>
    <source>
        <strain evidence="2 3">ZS02</strain>
    </source>
</reference>
<dbReference type="Gene3D" id="3.40.50.150">
    <property type="entry name" value="Vaccinia Virus protein VP39"/>
    <property type="match status" value="1"/>
</dbReference>
<dbReference type="STRING" id="418702.BJN45_08065"/>
<organism evidence="2 3">
    <name type="scientific">Azonexus hydrophilus</name>
    <dbReference type="NCBI Taxonomy" id="418702"/>
    <lineage>
        <taxon>Bacteria</taxon>
        <taxon>Pseudomonadati</taxon>
        <taxon>Pseudomonadota</taxon>
        <taxon>Betaproteobacteria</taxon>
        <taxon>Rhodocyclales</taxon>
        <taxon>Azonexaceae</taxon>
        <taxon>Azonexus</taxon>
    </lineage>
</organism>
<proteinExistence type="predicted"/>
<dbReference type="RefSeq" id="WP_076093794.1">
    <property type="nucleotide sequence ID" value="NZ_MTHD01000002.1"/>
</dbReference>
<sequence>MSEGSVAGFLGYWTAEGEAYARAGDYAWMASLVPGTRVLEIGCGPGFGSEALLARGLSVLVLDHLAECLELARGRAAAASFLQADVSALTAGQLAQIEAFAPETVVCWLLGAPAEMTGATPVDGGRAVVAYRERIHRAVAELAASLPGVRALHLVDRTAIPWQAKDIGRDTLVRYHLEKTLSGLPFTATRGNALYRKLGDTIASAGQVHQSRPALRHVVPTLASLLAIRSQ</sequence>
<protein>
    <recommendedName>
        <fullName evidence="1">Methyltransferase domain-containing protein</fullName>
    </recommendedName>
</protein>
<accession>A0A1R1I8U4</accession>
<dbReference type="InterPro" id="IPR041698">
    <property type="entry name" value="Methyltransf_25"/>
</dbReference>
<feature type="domain" description="Methyltransferase" evidence="1">
    <location>
        <begin position="38"/>
        <end position="90"/>
    </location>
</feature>